<dbReference type="GO" id="GO:0006749">
    <property type="term" value="P:glutathione metabolic process"/>
    <property type="evidence" value="ECO:0007669"/>
    <property type="project" value="InterPro"/>
</dbReference>
<dbReference type="InterPro" id="IPR010987">
    <property type="entry name" value="Glutathione-S-Trfase_C-like"/>
</dbReference>
<dbReference type="InterPro" id="IPR045073">
    <property type="entry name" value="Omega/Tau-like"/>
</dbReference>
<evidence type="ECO:0000313" key="7">
    <source>
        <dbReference type="Proteomes" id="UP000007015"/>
    </source>
</evidence>
<evidence type="ECO:0000256" key="2">
    <source>
        <dbReference type="ARBA" id="ARBA00022679"/>
    </source>
</evidence>
<dbReference type="Pfam" id="PF02798">
    <property type="entry name" value="GST_N"/>
    <property type="match status" value="2"/>
</dbReference>
<feature type="domain" description="GST N-terminal" evidence="4">
    <location>
        <begin position="168"/>
        <end position="249"/>
    </location>
</feature>
<keyword evidence="2" id="KW-0808">Transferase</keyword>
<evidence type="ECO:0000259" key="4">
    <source>
        <dbReference type="PROSITE" id="PS50404"/>
    </source>
</evidence>
<dbReference type="InterPro" id="IPR036249">
    <property type="entry name" value="Thioredoxin-like_sf"/>
</dbReference>
<dbReference type="SUPFAM" id="SSF52833">
    <property type="entry name" value="Thioredoxin-like"/>
    <property type="match status" value="2"/>
</dbReference>
<dbReference type="Gene3D" id="1.20.1050.10">
    <property type="match status" value="2"/>
</dbReference>
<dbReference type="GO" id="GO:0004364">
    <property type="term" value="F:glutathione transferase activity"/>
    <property type="evidence" value="ECO:0007669"/>
    <property type="project" value="UniProtKB-EC"/>
</dbReference>
<dbReference type="PROSITE" id="PS50405">
    <property type="entry name" value="GST_CTER"/>
    <property type="match status" value="1"/>
</dbReference>
<organism evidence="6 7">
    <name type="scientific">Oryza sativa subsp. indica</name>
    <name type="common">Rice</name>
    <dbReference type="NCBI Taxonomy" id="39946"/>
    <lineage>
        <taxon>Eukaryota</taxon>
        <taxon>Viridiplantae</taxon>
        <taxon>Streptophyta</taxon>
        <taxon>Embryophyta</taxon>
        <taxon>Tracheophyta</taxon>
        <taxon>Spermatophyta</taxon>
        <taxon>Magnoliopsida</taxon>
        <taxon>Liliopsida</taxon>
        <taxon>Poales</taxon>
        <taxon>Poaceae</taxon>
        <taxon>BOP clade</taxon>
        <taxon>Oryzoideae</taxon>
        <taxon>Oryzeae</taxon>
        <taxon>Oryzinae</taxon>
        <taxon>Oryza</taxon>
        <taxon>Oryza sativa</taxon>
    </lineage>
</organism>
<reference evidence="6 7" key="1">
    <citation type="journal article" date="2005" name="PLoS Biol.">
        <title>The genomes of Oryza sativa: a history of duplications.</title>
        <authorList>
            <person name="Yu J."/>
            <person name="Wang J."/>
            <person name="Lin W."/>
            <person name="Li S."/>
            <person name="Li H."/>
            <person name="Zhou J."/>
            <person name="Ni P."/>
            <person name="Dong W."/>
            <person name="Hu S."/>
            <person name="Zeng C."/>
            <person name="Zhang J."/>
            <person name="Zhang Y."/>
            <person name="Li R."/>
            <person name="Xu Z."/>
            <person name="Li S."/>
            <person name="Li X."/>
            <person name="Zheng H."/>
            <person name="Cong L."/>
            <person name="Lin L."/>
            <person name="Yin J."/>
            <person name="Geng J."/>
            <person name="Li G."/>
            <person name="Shi J."/>
            <person name="Liu J."/>
            <person name="Lv H."/>
            <person name="Li J."/>
            <person name="Wang J."/>
            <person name="Deng Y."/>
            <person name="Ran L."/>
            <person name="Shi X."/>
            <person name="Wang X."/>
            <person name="Wu Q."/>
            <person name="Li C."/>
            <person name="Ren X."/>
            <person name="Wang J."/>
            <person name="Wang X."/>
            <person name="Li D."/>
            <person name="Liu D."/>
            <person name="Zhang X."/>
            <person name="Ji Z."/>
            <person name="Zhao W."/>
            <person name="Sun Y."/>
            <person name="Zhang Z."/>
            <person name="Bao J."/>
            <person name="Han Y."/>
            <person name="Dong L."/>
            <person name="Ji J."/>
            <person name="Chen P."/>
            <person name="Wu S."/>
            <person name="Liu J."/>
            <person name="Xiao Y."/>
            <person name="Bu D."/>
            <person name="Tan J."/>
            <person name="Yang L."/>
            <person name="Ye C."/>
            <person name="Zhang J."/>
            <person name="Xu J."/>
            <person name="Zhou Y."/>
            <person name="Yu Y."/>
            <person name="Zhang B."/>
            <person name="Zhuang S."/>
            <person name="Wei H."/>
            <person name="Liu B."/>
            <person name="Lei M."/>
            <person name="Yu H."/>
            <person name="Li Y."/>
            <person name="Xu H."/>
            <person name="Wei S."/>
            <person name="He X."/>
            <person name="Fang L."/>
            <person name="Zhang Z."/>
            <person name="Zhang Y."/>
            <person name="Huang X."/>
            <person name="Su Z."/>
            <person name="Tong W."/>
            <person name="Li J."/>
            <person name="Tong Z."/>
            <person name="Li S."/>
            <person name="Ye J."/>
            <person name="Wang L."/>
            <person name="Fang L."/>
            <person name="Lei T."/>
            <person name="Chen C."/>
            <person name="Chen H."/>
            <person name="Xu Z."/>
            <person name="Li H."/>
            <person name="Huang H."/>
            <person name="Zhang F."/>
            <person name="Xu H."/>
            <person name="Li N."/>
            <person name="Zhao C."/>
            <person name="Li S."/>
            <person name="Dong L."/>
            <person name="Huang Y."/>
            <person name="Li L."/>
            <person name="Xi Y."/>
            <person name="Qi Q."/>
            <person name="Li W."/>
            <person name="Zhang B."/>
            <person name="Hu W."/>
            <person name="Zhang Y."/>
            <person name="Tian X."/>
            <person name="Jiao Y."/>
            <person name="Liang X."/>
            <person name="Jin J."/>
            <person name="Gao L."/>
            <person name="Zheng W."/>
            <person name="Hao B."/>
            <person name="Liu S."/>
            <person name="Wang W."/>
            <person name="Yuan L."/>
            <person name="Cao M."/>
            <person name="McDermott J."/>
            <person name="Samudrala R."/>
            <person name="Wang J."/>
            <person name="Wong G.K."/>
            <person name="Yang H."/>
        </authorList>
    </citation>
    <scope>NUCLEOTIDE SEQUENCE [LARGE SCALE GENOMIC DNA]</scope>
    <source>
        <strain evidence="7">cv. 93-11</strain>
    </source>
</reference>
<dbReference type="HOGENOM" id="CLU_807485_0_0_1"/>
<evidence type="ECO:0000313" key="6">
    <source>
        <dbReference type="EMBL" id="EEC81527.1"/>
    </source>
</evidence>
<comment type="catalytic activity">
    <reaction evidence="3">
        <text>RX + glutathione = an S-substituted glutathione + a halide anion + H(+)</text>
        <dbReference type="Rhea" id="RHEA:16437"/>
        <dbReference type="ChEBI" id="CHEBI:15378"/>
        <dbReference type="ChEBI" id="CHEBI:16042"/>
        <dbReference type="ChEBI" id="CHEBI:17792"/>
        <dbReference type="ChEBI" id="CHEBI:57925"/>
        <dbReference type="ChEBI" id="CHEBI:90779"/>
        <dbReference type="EC" id="2.5.1.18"/>
    </reaction>
</comment>
<name>B8B7C3_ORYSI</name>
<dbReference type="AlphaFoldDB" id="B8B7C3"/>
<evidence type="ECO:0000256" key="1">
    <source>
        <dbReference type="ARBA" id="ARBA00012452"/>
    </source>
</evidence>
<dbReference type="InterPro" id="IPR045074">
    <property type="entry name" value="GST_C_Tau"/>
</dbReference>
<dbReference type="InterPro" id="IPR004045">
    <property type="entry name" value="Glutathione_S-Trfase_N"/>
</dbReference>
<gene>
    <name evidence="6" type="ORF">OsI_24926</name>
</gene>
<dbReference type="Proteomes" id="UP000007015">
    <property type="component" value="Chromosome 7"/>
</dbReference>
<keyword evidence="7" id="KW-1185">Reference proteome</keyword>
<dbReference type="InterPro" id="IPR036282">
    <property type="entry name" value="Glutathione-S-Trfase_C_sf"/>
</dbReference>
<feature type="domain" description="GST C-terminal" evidence="5">
    <location>
        <begin position="257"/>
        <end position="344"/>
    </location>
</feature>
<dbReference type="PANTHER" id="PTHR11260">
    <property type="entry name" value="GLUTATHIONE S-TRANSFERASE, GST, SUPERFAMILY, GST DOMAIN CONTAINING"/>
    <property type="match status" value="1"/>
</dbReference>
<dbReference type="OMA" id="DWRDEYY"/>
<evidence type="ECO:0000259" key="5">
    <source>
        <dbReference type="PROSITE" id="PS50405"/>
    </source>
</evidence>
<dbReference type="GO" id="GO:0005737">
    <property type="term" value="C:cytoplasm"/>
    <property type="evidence" value="ECO:0007669"/>
    <property type="project" value="TreeGrafter"/>
</dbReference>
<dbReference type="SFLD" id="SFLDG00358">
    <property type="entry name" value="Main_(cytGST)"/>
    <property type="match status" value="1"/>
</dbReference>
<dbReference type="PROSITE" id="PS50404">
    <property type="entry name" value="GST_NTER"/>
    <property type="match status" value="2"/>
</dbReference>
<dbReference type="SUPFAM" id="SSF47616">
    <property type="entry name" value="GST C-terminal domain-like"/>
    <property type="match status" value="1"/>
</dbReference>
<evidence type="ECO:0000256" key="3">
    <source>
        <dbReference type="ARBA" id="ARBA00047960"/>
    </source>
</evidence>
<dbReference type="PANTHER" id="PTHR11260:SF595">
    <property type="entry name" value="GLUTATHIONE S-TRANSFERASE"/>
    <property type="match status" value="1"/>
</dbReference>
<dbReference type="EC" id="2.5.1.18" evidence="1"/>
<accession>B8B7C3</accession>
<dbReference type="EMBL" id="CM000132">
    <property type="protein sequence ID" value="EEC81527.1"/>
    <property type="molecule type" value="Genomic_DNA"/>
</dbReference>
<dbReference type="Gene3D" id="3.40.30.10">
    <property type="entry name" value="Glutaredoxin"/>
    <property type="match status" value="2"/>
</dbReference>
<proteinExistence type="predicted"/>
<sequence>MHPTPAAAAVTGEHDDDELAACVVVVDFWANRFGMRARIALHVLQVGFGFVEEDLRIRERSDLVLRMNPVHRSVPILIHRGRPICGSINILQYIDEVWAKRVGTRLLPPDPLKRASARFWADFVDHEKRTELTNQLTNGAIKSGWAVMHPTPAAAAVTGEHDDDELAACVVVVDFWANRFGMRARIALHVLQVGFGFVEEDLRIRERSDLVLRMNPVHRSVPILIHRGRPICGSINILQYIDEVWAKRVGTRLLPPDPLKRASARFWADFVDHEVFSTQTRFLKSKGEEKEMAKAELLDQLRRLEGVLGDRSFFSGDEFGFLDIVLIPFSSRFHGYKQHMVGLI</sequence>
<dbReference type="InterPro" id="IPR040079">
    <property type="entry name" value="Glutathione_S-Trfase"/>
</dbReference>
<feature type="domain" description="GST N-terminal" evidence="4">
    <location>
        <begin position="21"/>
        <end position="102"/>
    </location>
</feature>
<dbReference type="STRING" id="39946.B8B7C3"/>
<dbReference type="SFLD" id="SFLDS00019">
    <property type="entry name" value="Glutathione_Transferase_(cytos"/>
    <property type="match status" value="1"/>
</dbReference>
<dbReference type="Pfam" id="PF13410">
    <property type="entry name" value="GST_C_2"/>
    <property type="match status" value="1"/>
</dbReference>
<dbReference type="Gramene" id="BGIOSGA025163-TA">
    <property type="protein sequence ID" value="BGIOSGA025163-PA"/>
    <property type="gene ID" value="BGIOSGA025163"/>
</dbReference>
<protein>
    <recommendedName>
        <fullName evidence="1">glutathione transferase</fullName>
        <ecNumber evidence="1">2.5.1.18</ecNumber>
    </recommendedName>
</protein>
<dbReference type="CDD" id="cd03185">
    <property type="entry name" value="GST_C_Tau"/>
    <property type="match status" value="1"/>
</dbReference>